<evidence type="ECO:0000256" key="9">
    <source>
        <dbReference type="ARBA" id="ARBA00023237"/>
    </source>
</evidence>
<feature type="domain" description="Secretin/TonB short N-terminal" evidence="13">
    <location>
        <begin position="68"/>
        <end position="118"/>
    </location>
</feature>
<dbReference type="InterPro" id="IPR023997">
    <property type="entry name" value="TonB-dep_OMP_SusC/RagA_CS"/>
</dbReference>
<dbReference type="Gene3D" id="2.60.40.1120">
    <property type="entry name" value="Carboxypeptidase-like, regulatory domain"/>
    <property type="match status" value="1"/>
</dbReference>
<dbReference type="NCBIfam" id="TIGR04056">
    <property type="entry name" value="OMP_RagA_SusC"/>
    <property type="match status" value="1"/>
</dbReference>
<accession>A0A0L8V5E7</accession>
<evidence type="ECO:0000313" key="16">
    <source>
        <dbReference type="Proteomes" id="UP000036958"/>
    </source>
</evidence>
<keyword evidence="16" id="KW-1185">Reference proteome</keyword>
<dbReference type="InterPro" id="IPR036942">
    <property type="entry name" value="Beta-barrel_TonB_sf"/>
</dbReference>
<dbReference type="Gene3D" id="2.170.130.10">
    <property type="entry name" value="TonB-dependent receptor, plug domain"/>
    <property type="match status" value="1"/>
</dbReference>
<evidence type="ECO:0000256" key="2">
    <source>
        <dbReference type="ARBA" id="ARBA00022448"/>
    </source>
</evidence>
<dbReference type="GO" id="GO:0009279">
    <property type="term" value="C:cell outer membrane"/>
    <property type="evidence" value="ECO:0007669"/>
    <property type="project" value="UniProtKB-SubCell"/>
</dbReference>
<dbReference type="InterPro" id="IPR039426">
    <property type="entry name" value="TonB-dep_rcpt-like"/>
</dbReference>
<keyword evidence="2 10" id="KW-0813">Transport</keyword>
<keyword evidence="8 10" id="KW-0472">Membrane</keyword>
<dbReference type="SUPFAM" id="SSF49464">
    <property type="entry name" value="Carboxypeptidase regulatory domain-like"/>
    <property type="match status" value="1"/>
</dbReference>
<keyword evidence="5 10" id="KW-0812">Transmembrane</keyword>
<dbReference type="GO" id="GO:0006826">
    <property type="term" value="P:iron ion transport"/>
    <property type="evidence" value="ECO:0007669"/>
    <property type="project" value="UniProtKB-KW"/>
</dbReference>
<keyword evidence="6" id="KW-0408">Iron</keyword>
<keyword evidence="9 10" id="KW-0998">Cell outer membrane</keyword>
<dbReference type="Gene3D" id="3.55.50.30">
    <property type="match status" value="1"/>
</dbReference>
<evidence type="ECO:0000256" key="10">
    <source>
        <dbReference type="PROSITE-ProRule" id="PRU01360"/>
    </source>
</evidence>
<dbReference type="RefSeq" id="WP_082326532.1">
    <property type="nucleotide sequence ID" value="NZ_LGIA01000181.1"/>
</dbReference>
<dbReference type="OrthoDB" id="1109428at2"/>
<dbReference type="NCBIfam" id="TIGR04057">
    <property type="entry name" value="SusC_RagA_signa"/>
    <property type="match status" value="1"/>
</dbReference>
<evidence type="ECO:0000256" key="5">
    <source>
        <dbReference type="ARBA" id="ARBA00022692"/>
    </source>
</evidence>
<organism evidence="15 16">
    <name type="scientific">Sunxiuqinia dokdonensis</name>
    <dbReference type="NCBI Taxonomy" id="1409788"/>
    <lineage>
        <taxon>Bacteria</taxon>
        <taxon>Pseudomonadati</taxon>
        <taxon>Bacteroidota</taxon>
        <taxon>Bacteroidia</taxon>
        <taxon>Marinilabiliales</taxon>
        <taxon>Prolixibacteraceae</taxon>
        <taxon>Sunxiuqinia</taxon>
    </lineage>
</organism>
<evidence type="ECO:0000256" key="3">
    <source>
        <dbReference type="ARBA" id="ARBA00022452"/>
    </source>
</evidence>
<feature type="domain" description="TonB-dependent receptor-like beta-barrel" evidence="12">
    <location>
        <begin position="535"/>
        <end position="1127"/>
    </location>
</feature>
<dbReference type="Pfam" id="PF07715">
    <property type="entry name" value="Plug"/>
    <property type="match status" value="1"/>
</dbReference>
<sequence length="1163" mass="128604">MKKFNASYCFCRQWRKLLLIMKFTWIFILGGILIANAESYSQNTKLDLKIENATLKSVLHQIEEKTNYYFFYKNEEIENLNSVSIEATQASISEVLDVLLKNNGLNYEVHDRYILLQRTGGQPDNNFTQQQRTITGKVTDSSGTPLPGVTIYVKGTTMGTITDGDGNYSLPIVSGDATLVFSFVGMRSQEIQIEGQEKVDITLLEDAIGIEEVVAVGYGSQRKADLTGAIEVVKIESIENVSLSTGNPMLALQGKVPGLYIEQTGDPNGASNRILIRGVNTLGNNDPLYIIDGVPTKRAEVFQALSPSSIVSVQVLKDASASSIYGSRASNGVIIVTTKNGSNSKGKVKVQFSSNFSVQTEKPQRYDMLNAVERGEALWQASINDRVDPAAANGEIYDFDWNGDFDNPVLSKVTSQPYVGRDPTVPSADTDWQDVTYQPGYVISNDLTISGGNENSSLLVNLGYFKNTGMLKFTNYDRMTARINAQTSMLDKKIRFGINTQIVSSNETMVAQDIGLANTPVLAILMPPTIPLYTSTGEYGGPLGSGYNDRNNPVMMQDIDKWDNTNRSYLFGNVYAEFEPFENLVFRTNVGVDYSILKDKDIELSFQNGFVSRTVNSLTLYKTDFTSVTWSNTLNYKFDLGKSKFDFLLGLESISDNFSSYTGYKEGFSVQTEDFFVLDAGTSNGNSFGTGTGSRLFSQFGKIAYNFDERFLASVTLRRDGSSRFGKENRYGMFPAATFGWRISEESFMESLTSLTNLKLRVGVGRVGNQDVGNFASLGLFEPRYGATADQVDVNDHGGDFWNQYHNVGSAYSLYGTDTGNLPSGFVSVQSANPLLRWENTDEVNIGVDFGLFNNKIMGAFDYFTRTTSDILIKPPVASALGEGQQQYLNGATKENKGWEFSLSYRKEINRDLNFEVTAGTGHVADKITELPEEVRTAYAGNSEQTIVGHSEYSIFGYVYDGIFQNQDEVDAAAEQVGAGPGRIRYKDLNNDGVISALDQKFLGTTLPDLEYSLRINGNYKNFDLSIFGSGVAGKIGFDPYLGWNRNVNVGTNFGPGVFDAWTPTNTDTKIPALTLADPNNEGRSSDYLNVNLSYFKIRNIQLGYNIPTNNLGIKMESLRVYFMADNVFWIKSKDYMGPDPERLSDTRIPVPTTLSFGVNVSF</sequence>
<keyword evidence="3 10" id="KW-1134">Transmembrane beta strand</keyword>
<proteinExistence type="inferred from homology"/>
<dbReference type="Gene3D" id="2.40.170.20">
    <property type="entry name" value="TonB-dependent receptor, beta-barrel domain"/>
    <property type="match status" value="1"/>
</dbReference>
<evidence type="ECO:0000256" key="1">
    <source>
        <dbReference type="ARBA" id="ARBA00004571"/>
    </source>
</evidence>
<dbReference type="InterPro" id="IPR000531">
    <property type="entry name" value="Beta-barrel_TonB"/>
</dbReference>
<evidence type="ECO:0000256" key="8">
    <source>
        <dbReference type="ARBA" id="ARBA00023136"/>
    </source>
</evidence>
<evidence type="ECO:0000256" key="4">
    <source>
        <dbReference type="ARBA" id="ARBA00022496"/>
    </source>
</evidence>
<dbReference type="InterPro" id="IPR012910">
    <property type="entry name" value="Plug_dom"/>
</dbReference>
<dbReference type="FunFam" id="2.60.40.1120:FF:000003">
    <property type="entry name" value="Outer membrane protein Omp121"/>
    <property type="match status" value="1"/>
</dbReference>
<dbReference type="PATRIC" id="fig|1409788.3.peg.3645"/>
<protein>
    <recommendedName>
        <fullName evidence="17">TonB-denpendent receptor</fullName>
    </recommendedName>
</protein>
<dbReference type="Pfam" id="PF13715">
    <property type="entry name" value="CarbopepD_reg_2"/>
    <property type="match status" value="1"/>
</dbReference>
<reference evidence="16" key="1">
    <citation type="submission" date="2015-07" db="EMBL/GenBank/DDBJ databases">
        <title>Genome sequencing of Sunxiuqinia dokdonensis strain SK.</title>
        <authorList>
            <person name="Ahn S."/>
            <person name="Kim B.-C."/>
        </authorList>
    </citation>
    <scope>NUCLEOTIDE SEQUENCE [LARGE SCALE GENOMIC DNA]</scope>
    <source>
        <strain evidence="16">SK</strain>
    </source>
</reference>
<dbReference type="InterPro" id="IPR023996">
    <property type="entry name" value="TonB-dep_OMP_SusC/RagA"/>
</dbReference>
<dbReference type="PROSITE" id="PS52016">
    <property type="entry name" value="TONB_DEPENDENT_REC_3"/>
    <property type="match status" value="1"/>
</dbReference>
<gene>
    <name evidence="15" type="ORF">NC99_35610</name>
</gene>
<dbReference type="InterPro" id="IPR011662">
    <property type="entry name" value="Secretin/TonB_short_N"/>
</dbReference>
<dbReference type="SUPFAM" id="SSF56935">
    <property type="entry name" value="Porins"/>
    <property type="match status" value="1"/>
</dbReference>
<feature type="domain" description="TonB-dependent receptor plug" evidence="14">
    <location>
        <begin position="223"/>
        <end position="333"/>
    </location>
</feature>
<dbReference type="Pfam" id="PF00593">
    <property type="entry name" value="TonB_dep_Rec_b-barrel"/>
    <property type="match status" value="1"/>
</dbReference>
<dbReference type="EMBL" id="LGIA01000181">
    <property type="protein sequence ID" value="KOH43641.1"/>
    <property type="molecule type" value="Genomic_DNA"/>
</dbReference>
<evidence type="ECO:0000259" key="14">
    <source>
        <dbReference type="Pfam" id="PF07715"/>
    </source>
</evidence>
<comment type="subcellular location">
    <subcellularLocation>
        <location evidence="1 10">Cell outer membrane</location>
        <topology evidence="1 10">Multi-pass membrane protein</topology>
    </subcellularLocation>
</comment>
<evidence type="ECO:0000259" key="13">
    <source>
        <dbReference type="Pfam" id="PF07660"/>
    </source>
</evidence>
<evidence type="ECO:0008006" key="17">
    <source>
        <dbReference type="Google" id="ProtNLM"/>
    </source>
</evidence>
<comment type="caution">
    <text evidence="15">The sequence shown here is derived from an EMBL/GenBank/DDBJ whole genome shotgun (WGS) entry which is preliminary data.</text>
</comment>
<dbReference type="AlphaFoldDB" id="A0A0L8V5E7"/>
<dbReference type="Pfam" id="PF07660">
    <property type="entry name" value="STN"/>
    <property type="match status" value="1"/>
</dbReference>
<keyword evidence="4" id="KW-0406">Ion transport</keyword>
<evidence type="ECO:0000259" key="12">
    <source>
        <dbReference type="Pfam" id="PF00593"/>
    </source>
</evidence>
<keyword evidence="7 11" id="KW-0798">TonB box</keyword>
<evidence type="ECO:0000313" key="15">
    <source>
        <dbReference type="EMBL" id="KOH43641.1"/>
    </source>
</evidence>
<dbReference type="InterPro" id="IPR037066">
    <property type="entry name" value="Plug_dom_sf"/>
</dbReference>
<comment type="similarity">
    <text evidence="10 11">Belongs to the TonB-dependent receptor family.</text>
</comment>
<evidence type="ECO:0000256" key="7">
    <source>
        <dbReference type="ARBA" id="ARBA00023077"/>
    </source>
</evidence>
<dbReference type="InterPro" id="IPR008969">
    <property type="entry name" value="CarboxyPept-like_regulatory"/>
</dbReference>
<evidence type="ECO:0000256" key="6">
    <source>
        <dbReference type="ARBA" id="ARBA00023004"/>
    </source>
</evidence>
<keyword evidence="4" id="KW-0410">Iron transport</keyword>
<name>A0A0L8V5E7_9BACT</name>
<dbReference type="Proteomes" id="UP000036958">
    <property type="component" value="Unassembled WGS sequence"/>
</dbReference>
<dbReference type="STRING" id="1409788.NC99_35610"/>
<evidence type="ECO:0000256" key="11">
    <source>
        <dbReference type="RuleBase" id="RU003357"/>
    </source>
</evidence>